<dbReference type="EMBL" id="BMMF01000001">
    <property type="protein sequence ID" value="GGK19511.1"/>
    <property type="molecule type" value="Genomic_DNA"/>
</dbReference>
<dbReference type="PRINTS" id="PR00080">
    <property type="entry name" value="SDRFAMILY"/>
</dbReference>
<dbReference type="Gene3D" id="3.40.50.720">
    <property type="entry name" value="NAD(P)-binding Rossmann-like Domain"/>
    <property type="match status" value="1"/>
</dbReference>
<dbReference type="PANTHER" id="PTHR44196:SF2">
    <property type="entry name" value="SHORT-CHAIN DEHYDROGENASE-RELATED"/>
    <property type="match status" value="1"/>
</dbReference>
<dbReference type="RefSeq" id="WP_188908700.1">
    <property type="nucleotide sequence ID" value="NZ_BMMF01000001.1"/>
</dbReference>
<evidence type="ECO:0000256" key="1">
    <source>
        <dbReference type="ARBA" id="ARBA00006484"/>
    </source>
</evidence>
<keyword evidence="5" id="KW-1185">Reference proteome</keyword>
<keyword evidence="2" id="KW-0560">Oxidoreductase</keyword>
<dbReference type="InterPro" id="IPR036291">
    <property type="entry name" value="NAD(P)-bd_dom_sf"/>
</dbReference>
<reference evidence="4 5" key="1">
    <citation type="journal article" date="2014" name="Int. J. Syst. Evol. Microbiol.">
        <title>Complete genome sequence of Corynebacterium casei LMG S-19264T (=DSM 44701T), isolated from a smear-ripened cheese.</title>
        <authorList>
            <consortium name="US DOE Joint Genome Institute (JGI-PGF)"/>
            <person name="Walter F."/>
            <person name="Albersmeier A."/>
            <person name="Kalinowski J."/>
            <person name="Ruckert C."/>
        </authorList>
    </citation>
    <scope>NUCLEOTIDE SEQUENCE [LARGE SCALE GENOMIC DNA]</scope>
    <source>
        <strain evidence="4 5">CGMCC 1.9161</strain>
    </source>
</reference>
<comment type="similarity">
    <text evidence="1 3">Belongs to the short-chain dehydrogenases/reductases (SDR) family.</text>
</comment>
<accession>A0A917Q3D0</accession>
<gene>
    <name evidence="4" type="primary">dltE</name>
    <name evidence="4" type="ORF">GCM10011322_02780</name>
</gene>
<evidence type="ECO:0000313" key="5">
    <source>
        <dbReference type="Proteomes" id="UP000600449"/>
    </source>
</evidence>
<dbReference type="AlphaFoldDB" id="A0A917Q3D0"/>
<dbReference type="Proteomes" id="UP000600449">
    <property type="component" value="Unassembled WGS sequence"/>
</dbReference>
<evidence type="ECO:0000256" key="3">
    <source>
        <dbReference type="RuleBase" id="RU000363"/>
    </source>
</evidence>
<dbReference type="PIRSF" id="PIRSF000126">
    <property type="entry name" value="11-beta-HSD1"/>
    <property type="match status" value="1"/>
</dbReference>
<dbReference type="InterPro" id="IPR002347">
    <property type="entry name" value="SDR_fam"/>
</dbReference>
<organism evidence="4 5">
    <name type="scientific">Salinarimonas ramus</name>
    <dbReference type="NCBI Taxonomy" id="690164"/>
    <lineage>
        <taxon>Bacteria</taxon>
        <taxon>Pseudomonadati</taxon>
        <taxon>Pseudomonadota</taxon>
        <taxon>Alphaproteobacteria</taxon>
        <taxon>Hyphomicrobiales</taxon>
        <taxon>Salinarimonadaceae</taxon>
        <taxon>Salinarimonas</taxon>
    </lineage>
</organism>
<dbReference type="PRINTS" id="PR00081">
    <property type="entry name" value="GDHRDH"/>
</dbReference>
<proteinExistence type="inferred from homology"/>
<dbReference type="Pfam" id="PF00106">
    <property type="entry name" value="adh_short"/>
    <property type="match status" value="1"/>
</dbReference>
<comment type="caution">
    <text evidence="4">The sequence shown here is derived from an EMBL/GenBank/DDBJ whole genome shotgun (WGS) entry which is preliminary data.</text>
</comment>
<evidence type="ECO:0000313" key="4">
    <source>
        <dbReference type="EMBL" id="GGK19511.1"/>
    </source>
</evidence>
<dbReference type="GO" id="GO:0016491">
    <property type="term" value="F:oxidoreductase activity"/>
    <property type="evidence" value="ECO:0007669"/>
    <property type="project" value="UniProtKB-KW"/>
</dbReference>
<dbReference type="SUPFAM" id="SSF51735">
    <property type="entry name" value="NAD(P)-binding Rossmann-fold domains"/>
    <property type="match status" value="1"/>
</dbReference>
<dbReference type="GO" id="GO:0016020">
    <property type="term" value="C:membrane"/>
    <property type="evidence" value="ECO:0007669"/>
    <property type="project" value="TreeGrafter"/>
</dbReference>
<evidence type="ECO:0000256" key="2">
    <source>
        <dbReference type="ARBA" id="ARBA00023002"/>
    </source>
</evidence>
<name>A0A917Q3D0_9HYPH</name>
<protein>
    <submittedName>
        <fullName evidence="4">Oxidoreductase</fullName>
    </submittedName>
</protein>
<sequence>MPNTRWTIVTGASSGIGAEIARQFSKIGHNLVLVARRREKLEALARELTSADRGFVEVIELDLGRADAPEALHRAVADKGIVVHTLVNNAGFGLRGDFVDLGLDEQVAMIELNVTNLTRLSRLFLPDMIGRGQGGILNVASLAAFQAGPHMAVYYATKAYVLSLSEALHEEAKPFGVTVTALCPGATESEFGARAGMEGSRLFRSGRMDATKVAKAGVEAYRAGHAVSTPGAQNKLVKELNRLLPRAIMRRAAGAMQA</sequence>
<dbReference type="PANTHER" id="PTHR44196">
    <property type="entry name" value="DEHYDROGENASE/REDUCTASE SDR FAMILY MEMBER 7B"/>
    <property type="match status" value="1"/>
</dbReference>